<sequence length="854" mass="98307">MILMIRESPANVGLLKTKYSIPVINKHLLTRNTISHKLEESLSHKLTIITAPAGYGKTTAVLKWLEGISLPSAWFSIDEGDNDPFVFWHYFCAALSSVSNDIGEATEYIFESKELFKANTHLSIMIDSLSDIPSDFLLVLDDFHLITNPDIIDVLSYFITYLPSNMHIAMISRTDPPLKLAKLGLKEELVRIQAKELRFETEEICKYYETRGYFLQKEDIHKIECYTEGWAAALVAVALSLKDKGNIHNIISHFGSSNLYIENYIVEDVYDTWSREEQDFMEKISILDKLCGPLCEEITGYDGNCLVKELYLQNSFLISLDYEGIWFRYHPLFLDFLRKKLLKRDAASIQALHLKAGEWFKAQGFFNEAIDHFLKGFHYKIALPLIEKNSQKSVRKGEYSKVISWIERLPEKYIENSLMILLVKSTYLVEKDDFNKAWKCIERIGLLLNKENSTSKDFNTIYFLVKSNFFIRQGNVEKILQPIIEAAACGISDIMSTEYMDLNLFDVSIFRAPYHPLIKILKRNFAEYDSLVSNYRTLINTNPGYAPLIKGEFHYESGKLNEALPELFASIDEAINACCAGALVPAMVTIAKIKRAQGDIQGALKIIEECQGKVLEFRKPHWNYMLKAFKVQLYIDLDDTTSIDKWMNENRLNVYQDIIKIHEYELIVLSRVLIYKHRYNDATFLLNRLLQFAIGQRKNHSIVEIRNLLAIAALKNLNEEIAEKHFEDALSIGLKEGYVRSFVDEFTPMIALLEMYISKNKKISNLKVYAKDLLAQTKEAVKHFIIPTSSNILQSLLTPMEKKVLQLIINAYTNKEIAEKLRITLRTVKAHIGNIYAKLEVKNRIQCIKKIKGL</sequence>
<organism evidence="5 6">
    <name type="scientific">Clostridium drakei</name>
    <dbReference type="NCBI Taxonomy" id="332101"/>
    <lineage>
        <taxon>Bacteria</taxon>
        <taxon>Bacillati</taxon>
        <taxon>Bacillota</taxon>
        <taxon>Clostridia</taxon>
        <taxon>Eubacteriales</taxon>
        <taxon>Clostridiaceae</taxon>
        <taxon>Clostridium</taxon>
    </lineage>
</organism>
<evidence type="ECO:0000256" key="2">
    <source>
        <dbReference type="ARBA" id="ARBA00023125"/>
    </source>
</evidence>
<dbReference type="GO" id="GO:0006355">
    <property type="term" value="P:regulation of DNA-templated transcription"/>
    <property type="evidence" value="ECO:0007669"/>
    <property type="project" value="InterPro"/>
</dbReference>
<dbReference type="SUPFAM" id="SSF52540">
    <property type="entry name" value="P-loop containing nucleoside triphosphate hydrolases"/>
    <property type="match status" value="1"/>
</dbReference>
<dbReference type="OrthoDB" id="9789465at2"/>
<dbReference type="PROSITE" id="PS50043">
    <property type="entry name" value="HTH_LUXR_2"/>
    <property type="match status" value="1"/>
</dbReference>
<dbReference type="GO" id="GO:0003677">
    <property type="term" value="F:DNA binding"/>
    <property type="evidence" value="ECO:0007669"/>
    <property type="project" value="UniProtKB-KW"/>
</dbReference>
<evidence type="ECO:0000259" key="4">
    <source>
        <dbReference type="PROSITE" id="PS50043"/>
    </source>
</evidence>
<keyword evidence="6" id="KW-1185">Reference proteome</keyword>
<protein>
    <recommendedName>
        <fullName evidence="4">HTH luxR-type domain-containing protein</fullName>
    </recommendedName>
</protein>
<dbReference type="AlphaFoldDB" id="A0A2U8DM15"/>
<evidence type="ECO:0000256" key="3">
    <source>
        <dbReference type="ARBA" id="ARBA00023163"/>
    </source>
</evidence>
<dbReference type="InterPro" id="IPR011990">
    <property type="entry name" value="TPR-like_helical_dom_sf"/>
</dbReference>
<dbReference type="Gene3D" id="3.40.50.300">
    <property type="entry name" value="P-loop containing nucleotide triphosphate hydrolases"/>
    <property type="match status" value="1"/>
</dbReference>
<dbReference type="InterPro" id="IPR059106">
    <property type="entry name" value="WHD_MalT"/>
</dbReference>
<dbReference type="SMART" id="SM00421">
    <property type="entry name" value="HTH_LUXR"/>
    <property type="match status" value="1"/>
</dbReference>
<dbReference type="InterPro" id="IPR016032">
    <property type="entry name" value="Sig_transdc_resp-reg_C-effctor"/>
</dbReference>
<reference evidence="6" key="1">
    <citation type="submission" date="2017-04" db="EMBL/GenBank/DDBJ databases">
        <authorList>
            <person name="Song Y."/>
            <person name="Cho B.-K."/>
        </authorList>
    </citation>
    <scope>NUCLEOTIDE SEQUENCE [LARGE SCALE GENOMIC DNA]</scope>
    <source>
        <strain evidence="6">SL1</strain>
    </source>
</reference>
<keyword evidence="2" id="KW-0238">DNA-binding</keyword>
<name>A0A2U8DM15_9CLOT</name>
<feature type="domain" description="HTH luxR-type" evidence="4">
    <location>
        <begin position="790"/>
        <end position="854"/>
    </location>
</feature>
<dbReference type="Gene3D" id="1.10.10.10">
    <property type="entry name" value="Winged helix-like DNA-binding domain superfamily/Winged helix DNA-binding domain"/>
    <property type="match status" value="1"/>
</dbReference>
<keyword evidence="1" id="KW-0805">Transcription regulation</keyword>
<dbReference type="Pfam" id="PF25873">
    <property type="entry name" value="WHD_MalT"/>
    <property type="match status" value="1"/>
</dbReference>
<dbReference type="SUPFAM" id="SSF46894">
    <property type="entry name" value="C-terminal effector domain of the bipartite response regulators"/>
    <property type="match status" value="1"/>
</dbReference>
<dbReference type="CDD" id="cd06170">
    <property type="entry name" value="LuxR_C_like"/>
    <property type="match status" value="1"/>
</dbReference>
<evidence type="ECO:0000256" key="1">
    <source>
        <dbReference type="ARBA" id="ARBA00023015"/>
    </source>
</evidence>
<dbReference type="InterPro" id="IPR000792">
    <property type="entry name" value="Tscrpt_reg_LuxR_C"/>
</dbReference>
<dbReference type="KEGG" id="cdrk:B9W14_03620"/>
<dbReference type="PRINTS" id="PR00038">
    <property type="entry name" value="HTHLUXR"/>
</dbReference>
<dbReference type="PANTHER" id="PTHR44688:SF16">
    <property type="entry name" value="DNA-BINDING TRANSCRIPTIONAL ACTIVATOR DEVR_DOSR"/>
    <property type="match status" value="1"/>
</dbReference>
<dbReference type="Pfam" id="PF17874">
    <property type="entry name" value="TPR_MalT"/>
    <property type="match status" value="1"/>
</dbReference>
<dbReference type="InterPro" id="IPR036388">
    <property type="entry name" value="WH-like_DNA-bd_sf"/>
</dbReference>
<keyword evidence="3" id="KW-0804">Transcription</keyword>
<dbReference type="SUPFAM" id="SSF48452">
    <property type="entry name" value="TPR-like"/>
    <property type="match status" value="1"/>
</dbReference>
<gene>
    <name evidence="5" type="ORF">B9W14_03620</name>
</gene>
<evidence type="ECO:0000313" key="6">
    <source>
        <dbReference type="Proteomes" id="UP000244910"/>
    </source>
</evidence>
<dbReference type="PANTHER" id="PTHR44688">
    <property type="entry name" value="DNA-BINDING TRANSCRIPTIONAL ACTIVATOR DEVR_DOSR"/>
    <property type="match status" value="1"/>
</dbReference>
<dbReference type="Gene3D" id="1.25.40.10">
    <property type="entry name" value="Tetratricopeptide repeat domain"/>
    <property type="match status" value="1"/>
</dbReference>
<dbReference type="InterPro" id="IPR041617">
    <property type="entry name" value="TPR_MalT"/>
</dbReference>
<dbReference type="Proteomes" id="UP000244910">
    <property type="component" value="Chromosome"/>
</dbReference>
<proteinExistence type="predicted"/>
<evidence type="ECO:0000313" key="5">
    <source>
        <dbReference type="EMBL" id="AWI03608.1"/>
    </source>
</evidence>
<dbReference type="EMBL" id="CP020953">
    <property type="protein sequence ID" value="AWI03608.1"/>
    <property type="molecule type" value="Genomic_DNA"/>
</dbReference>
<dbReference type="Pfam" id="PF00196">
    <property type="entry name" value="GerE"/>
    <property type="match status" value="1"/>
</dbReference>
<dbReference type="InterPro" id="IPR027417">
    <property type="entry name" value="P-loop_NTPase"/>
</dbReference>
<accession>A0A2U8DM15</accession>